<sequence>MPPHSDPVAAPSPFDSDPSARAYIHLAYQLLSEAEFKRFKQLMHDMRIRGTDLHEDLTRIINITYKHRDLVEGYAALLPRGFDIEHQHSATATAEWYLIRVYTPEGALFEYPFRDSLRA</sequence>
<evidence type="ECO:0000313" key="1">
    <source>
        <dbReference type="EMBL" id="PPQ75843.1"/>
    </source>
</evidence>
<keyword evidence="2" id="KW-1185">Reference proteome</keyword>
<dbReference type="OrthoDB" id="10265969at2759"/>
<dbReference type="Proteomes" id="UP000284842">
    <property type="component" value="Unassembled WGS sequence"/>
</dbReference>
<organism evidence="1 2">
    <name type="scientific">Panaeolus cyanescens</name>
    <dbReference type="NCBI Taxonomy" id="181874"/>
    <lineage>
        <taxon>Eukaryota</taxon>
        <taxon>Fungi</taxon>
        <taxon>Dikarya</taxon>
        <taxon>Basidiomycota</taxon>
        <taxon>Agaricomycotina</taxon>
        <taxon>Agaricomycetes</taxon>
        <taxon>Agaricomycetidae</taxon>
        <taxon>Agaricales</taxon>
        <taxon>Agaricineae</taxon>
        <taxon>Galeropsidaceae</taxon>
        <taxon>Panaeolus</taxon>
    </lineage>
</organism>
<evidence type="ECO:0000313" key="2">
    <source>
        <dbReference type="Proteomes" id="UP000284842"/>
    </source>
</evidence>
<accession>A0A409WBH0</accession>
<dbReference type="InParanoid" id="A0A409WBH0"/>
<gene>
    <name evidence="1" type="ORF">CVT24_000632</name>
</gene>
<dbReference type="AlphaFoldDB" id="A0A409WBH0"/>
<protein>
    <submittedName>
        <fullName evidence="1">Uncharacterized protein</fullName>
    </submittedName>
</protein>
<dbReference type="EMBL" id="NHTK01005635">
    <property type="protein sequence ID" value="PPQ75843.1"/>
    <property type="molecule type" value="Genomic_DNA"/>
</dbReference>
<reference evidence="1 2" key="1">
    <citation type="journal article" date="2018" name="Evol. Lett.">
        <title>Horizontal gene cluster transfer increased hallucinogenic mushroom diversity.</title>
        <authorList>
            <person name="Reynolds H.T."/>
            <person name="Vijayakumar V."/>
            <person name="Gluck-Thaler E."/>
            <person name="Korotkin H.B."/>
            <person name="Matheny P.B."/>
            <person name="Slot J.C."/>
        </authorList>
    </citation>
    <scope>NUCLEOTIDE SEQUENCE [LARGE SCALE GENOMIC DNA]</scope>
    <source>
        <strain evidence="1 2">2629</strain>
    </source>
</reference>
<name>A0A409WBH0_9AGAR</name>
<comment type="caution">
    <text evidence="1">The sequence shown here is derived from an EMBL/GenBank/DDBJ whole genome shotgun (WGS) entry which is preliminary data.</text>
</comment>
<proteinExistence type="predicted"/>